<organism evidence="1 2">
    <name type="scientific">Antrihabitans stalactiti</name>
    <dbReference type="NCBI Taxonomy" id="2584121"/>
    <lineage>
        <taxon>Bacteria</taxon>
        <taxon>Bacillati</taxon>
        <taxon>Actinomycetota</taxon>
        <taxon>Actinomycetes</taxon>
        <taxon>Mycobacteriales</taxon>
        <taxon>Nocardiaceae</taxon>
        <taxon>Antrihabitans</taxon>
    </lineage>
</organism>
<dbReference type="AlphaFoldDB" id="A0A848KQ63"/>
<accession>A0A848KQ63</accession>
<dbReference type="RefSeq" id="WP_169593993.1">
    <property type="nucleotide sequence ID" value="NZ_VCQU01000014.1"/>
</dbReference>
<gene>
    <name evidence="1" type="ORF">FGL95_28955</name>
</gene>
<reference evidence="1 2" key="2">
    <citation type="submission" date="2020-06" db="EMBL/GenBank/DDBJ databases">
        <title>Antribacter stalactiti gen. nov., sp. nov., a new member of the family Nacardiaceae isolated from a cave.</title>
        <authorList>
            <person name="Kim I.S."/>
        </authorList>
    </citation>
    <scope>NUCLEOTIDE SEQUENCE [LARGE SCALE GENOMIC DNA]</scope>
    <source>
        <strain evidence="1 2">YC2-7</strain>
    </source>
</reference>
<comment type="caution">
    <text evidence="1">The sequence shown here is derived from an EMBL/GenBank/DDBJ whole genome shotgun (WGS) entry which is preliminary data.</text>
</comment>
<proteinExistence type="predicted"/>
<evidence type="ECO:0008006" key="3">
    <source>
        <dbReference type="Google" id="ProtNLM"/>
    </source>
</evidence>
<reference evidence="1 2" key="1">
    <citation type="submission" date="2019-05" db="EMBL/GenBank/DDBJ databases">
        <authorList>
            <person name="Lee S.D."/>
        </authorList>
    </citation>
    <scope>NUCLEOTIDE SEQUENCE [LARGE SCALE GENOMIC DNA]</scope>
    <source>
        <strain evidence="1 2">YC2-7</strain>
    </source>
</reference>
<evidence type="ECO:0000313" key="2">
    <source>
        <dbReference type="Proteomes" id="UP000535543"/>
    </source>
</evidence>
<dbReference type="EMBL" id="VCQU01000014">
    <property type="protein sequence ID" value="NMN99064.1"/>
    <property type="molecule type" value="Genomic_DNA"/>
</dbReference>
<protein>
    <recommendedName>
        <fullName evidence="3">DUF4267 domain-containing protein</fullName>
    </recommendedName>
</protein>
<name>A0A848KQ63_9NOCA</name>
<dbReference type="Proteomes" id="UP000535543">
    <property type="component" value="Unassembled WGS sequence"/>
</dbReference>
<sequence>MTGLSWIRAGWGTMLIAAPPSLRTPAGPLDRRGVLIARVLGARQFAQAAVVGSTSSHRLLAVSTGVDALHAASMLAVGAMSQRHRKTAITDALIATGFAVSGYATTWRRQ</sequence>
<keyword evidence="2" id="KW-1185">Reference proteome</keyword>
<evidence type="ECO:0000313" key="1">
    <source>
        <dbReference type="EMBL" id="NMN99064.1"/>
    </source>
</evidence>